<dbReference type="OrthoDB" id="1937912at2759"/>
<dbReference type="AlphaFoldDB" id="A0A7J7M0F1"/>
<evidence type="ECO:0000313" key="1">
    <source>
        <dbReference type="EMBL" id="KAF6148366.1"/>
    </source>
</evidence>
<name>A0A7J7M0F1_9MAGN</name>
<protein>
    <submittedName>
        <fullName evidence="1">Uncharacterized protein</fullName>
    </submittedName>
</protein>
<dbReference type="PANTHER" id="PTHR45750:SF3">
    <property type="entry name" value="HISTONE ACETYLTRANSFERASE"/>
    <property type="match status" value="1"/>
</dbReference>
<dbReference type="Gene3D" id="3.40.630.30">
    <property type="match status" value="1"/>
</dbReference>
<sequence>MVAITEIEVHKVSRFKFGRTRMIQNELTMVNIYYIVEAVENPKRAESKFKTMTLATTSVPATPTPSTTTRTQLMGNGNVVQCFGCGKTCYMRRTIKLVNACCDANASMRLTLTFHNMNLATARRYEAAGRLKFVCFANDGINQHMVWLIGLKNIFARQLPNMPKEYIVRLVMDRLHAFLRYATFGVTFGLL</sequence>
<dbReference type="Proteomes" id="UP000541444">
    <property type="component" value="Unassembled WGS sequence"/>
</dbReference>
<keyword evidence="2" id="KW-1185">Reference proteome</keyword>
<dbReference type="EMBL" id="JACGCM010001848">
    <property type="protein sequence ID" value="KAF6148366.1"/>
    <property type="molecule type" value="Genomic_DNA"/>
</dbReference>
<evidence type="ECO:0000313" key="2">
    <source>
        <dbReference type="Proteomes" id="UP000541444"/>
    </source>
</evidence>
<dbReference type="InterPro" id="IPR037800">
    <property type="entry name" value="GCN5"/>
</dbReference>
<gene>
    <name evidence="1" type="ORF">GIB67_025585</name>
</gene>
<proteinExistence type="predicted"/>
<dbReference type="GO" id="GO:0010484">
    <property type="term" value="F:histone H3 acetyltransferase activity"/>
    <property type="evidence" value="ECO:0007669"/>
    <property type="project" value="TreeGrafter"/>
</dbReference>
<accession>A0A7J7M0F1</accession>
<reference evidence="1 2" key="1">
    <citation type="journal article" date="2020" name="IScience">
        <title>Genome Sequencing of the Endangered Kingdonia uniflora (Circaeasteraceae, Ranunculales) Reveals Potential Mechanisms of Evolutionary Specialization.</title>
        <authorList>
            <person name="Sun Y."/>
            <person name="Deng T."/>
            <person name="Zhang A."/>
            <person name="Moore M.J."/>
            <person name="Landis J.B."/>
            <person name="Lin N."/>
            <person name="Zhang H."/>
            <person name="Zhang X."/>
            <person name="Huang J."/>
            <person name="Zhang X."/>
            <person name="Sun H."/>
            <person name="Wang H."/>
        </authorList>
    </citation>
    <scope>NUCLEOTIDE SEQUENCE [LARGE SCALE GENOMIC DNA]</scope>
    <source>
        <strain evidence="1">TB1705</strain>
        <tissue evidence="1">Leaf</tissue>
    </source>
</reference>
<organism evidence="1 2">
    <name type="scientific">Kingdonia uniflora</name>
    <dbReference type="NCBI Taxonomy" id="39325"/>
    <lineage>
        <taxon>Eukaryota</taxon>
        <taxon>Viridiplantae</taxon>
        <taxon>Streptophyta</taxon>
        <taxon>Embryophyta</taxon>
        <taxon>Tracheophyta</taxon>
        <taxon>Spermatophyta</taxon>
        <taxon>Magnoliopsida</taxon>
        <taxon>Ranunculales</taxon>
        <taxon>Circaeasteraceae</taxon>
        <taxon>Kingdonia</taxon>
    </lineage>
</organism>
<dbReference type="GO" id="GO:0045944">
    <property type="term" value="P:positive regulation of transcription by RNA polymerase II"/>
    <property type="evidence" value="ECO:0007669"/>
    <property type="project" value="TreeGrafter"/>
</dbReference>
<dbReference type="PANTHER" id="PTHR45750">
    <property type="entry name" value="GH11602P"/>
    <property type="match status" value="1"/>
</dbReference>
<dbReference type="GO" id="GO:0000123">
    <property type="term" value="C:histone acetyltransferase complex"/>
    <property type="evidence" value="ECO:0007669"/>
    <property type="project" value="TreeGrafter"/>
</dbReference>
<comment type="caution">
    <text evidence="1">The sequence shown here is derived from an EMBL/GenBank/DDBJ whole genome shotgun (WGS) entry which is preliminary data.</text>
</comment>